<gene>
    <name evidence="2" type="ORF">Tci_062803</name>
</gene>
<sequence length="337" mass="39390">MSLKTYSHAGAWSWGQYRGEANAFYFSYSQKSGELVAVLQRIFISLGVQKFTSKNWRHPWYPNLIYHSSKMTSPAEGRGPEGQDHREKNKADLIQLDFEEEDTEARNNCIVKGKEVVDNDLNTLQRSFENTSYPHNHRLCRPARGWFERLPAKSINEWSYIREAFSARKVDSRNWVYHMGVSEVMKISSFMYSLKCPELAKRFSNKSPTTVNEMMRRLDDFVRSEKAFAKTKLLKGKTGEQHRKSYFPLGRKDDRPYRNSYMGDPKKYDNQNQNKGRDNHTLYKEGDYQPRIAQVLTLDSLTKPPKEILATETQLRLLSPRPMLNPQKSGNMDRYCI</sequence>
<accession>A0A6L2P1F6</accession>
<dbReference type="AlphaFoldDB" id="A0A6L2P1F6"/>
<protein>
    <recommendedName>
        <fullName evidence="3">Reverse transcriptase domain-containing protein</fullName>
    </recommendedName>
</protein>
<reference evidence="2" key="1">
    <citation type="journal article" date="2019" name="Sci. Rep.">
        <title>Draft genome of Tanacetum cinerariifolium, the natural source of mosquito coil.</title>
        <authorList>
            <person name="Yamashiro T."/>
            <person name="Shiraishi A."/>
            <person name="Satake H."/>
            <person name="Nakayama K."/>
        </authorList>
    </citation>
    <scope>NUCLEOTIDE SEQUENCE</scope>
</reference>
<name>A0A6L2P1F6_TANCI</name>
<feature type="compositionally biased region" description="Basic and acidic residues" evidence="1">
    <location>
        <begin position="264"/>
        <end position="281"/>
    </location>
</feature>
<feature type="region of interest" description="Disordered" evidence="1">
    <location>
        <begin position="239"/>
        <end position="281"/>
    </location>
</feature>
<evidence type="ECO:0000313" key="2">
    <source>
        <dbReference type="EMBL" id="GEU90825.1"/>
    </source>
</evidence>
<proteinExistence type="predicted"/>
<evidence type="ECO:0008006" key="3">
    <source>
        <dbReference type="Google" id="ProtNLM"/>
    </source>
</evidence>
<comment type="caution">
    <text evidence="2">The sequence shown here is derived from an EMBL/GenBank/DDBJ whole genome shotgun (WGS) entry which is preliminary data.</text>
</comment>
<organism evidence="2">
    <name type="scientific">Tanacetum cinerariifolium</name>
    <name type="common">Dalmatian daisy</name>
    <name type="synonym">Chrysanthemum cinerariifolium</name>
    <dbReference type="NCBI Taxonomy" id="118510"/>
    <lineage>
        <taxon>Eukaryota</taxon>
        <taxon>Viridiplantae</taxon>
        <taxon>Streptophyta</taxon>
        <taxon>Embryophyta</taxon>
        <taxon>Tracheophyta</taxon>
        <taxon>Spermatophyta</taxon>
        <taxon>Magnoliopsida</taxon>
        <taxon>eudicotyledons</taxon>
        <taxon>Gunneridae</taxon>
        <taxon>Pentapetalae</taxon>
        <taxon>asterids</taxon>
        <taxon>campanulids</taxon>
        <taxon>Asterales</taxon>
        <taxon>Asteraceae</taxon>
        <taxon>Asteroideae</taxon>
        <taxon>Anthemideae</taxon>
        <taxon>Anthemidinae</taxon>
        <taxon>Tanacetum</taxon>
    </lineage>
</organism>
<evidence type="ECO:0000256" key="1">
    <source>
        <dbReference type="SAM" id="MobiDB-lite"/>
    </source>
</evidence>
<dbReference type="EMBL" id="BKCJ010010269">
    <property type="protein sequence ID" value="GEU90825.1"/>
    <property type="molecule type" value="Genomic_DNA"/>
</dbReference>